<dbReference type="STRING" id="75743.A0A401PGY0"/>
<evidence type="ECO:0000256" key="1">
    <source>
        <dbReference type="SAM" id="Coils"/>
    </source>
</evidence>
<proteinExistence type="predicted"/>
<dbReference type="PANTHER" id="PTHR22382">
    <property type="entry name" value="RIKEN CDNA 4921504E06 GENE"/>
    <property type="match status" value="1"/>
</dbReference>
<evidence type="ECO:0000313" key="3">
    <source>
        <dbReference type="EMBL" id="GCB72344.1"/>
    </source>
</evidence>
<evidence type="ECO:0000259" key="2">
    <source>
        <dbReference type="Pfam" id="PF15821"/>
    </source>
</evidence>
<dbReference type="EMBL" id="BFAA01002079">
    <property type="protein sequence ID" value="GCB72344.1"/>
    <property type="molecule type" value="Genomic_DNA"/>
</dbReference>
<evidence type="ECO:0000313" key="4">
    <source>
        <dbReference type="Proteomes" id="UP000288216"/>
    </source>
</evidence>
<feature type="domain" description="DUF4709" evidence="2">
    <location>
        <begin position="37"/>
        <end position="141"/>
    </location>
</feature>
<accession>A0A401PGY0</accession>
<keyword evidence="1" id="KW-0175">Coiled coil</keyword>
<dbReference type="Pfam" id="PF15821">
    <property type="entry name" value="DUF4709"/>
    <property type="match status" value="1"/>
</dbReference>
<feature type="coiled-coil region" evidence="1">
    <location>
        <begin position="206"/>
        <end position="332"/>
    </location>
</feature>
<dbReference type="PANTHER" id="PTHR22382:SF7">
    <property type="entry name" value="RIKEN CDNA 4921504E06 GENE"/>
    <property type="match status" value="1"/>
</dbReference>
<comment type="caution">
    <text evidence="3">The sequence shown here is derived from an EMBL/GenBank/DDBJ whole genome shotgun (WGS) entry which is preliminary data.</text>
</comment>
<sequence>MAAVTSPLESVRGNDQNLVFLLSYSSGANCYPGSGPSDHLKVGFFKTDRATQTDVSDVLELKEMSNDVKFLKKEIDILKRSVQSKTQVLKSEHGMKLEQQSLDLYNRINDHNSYLRDMYQQRIEVLRNSFKQQLADEIARINAGFKKYCSEIYAQNEMSLQHSFTTVDILKQKDSLISSLKEKLLQSEALQQLHQINFDIKDDFEQEELIEENEELKEQISFLKKNADRMSETIHSSEIQINQLEQELIVLKEKTEKSLTTIRKLAASEEHLKLQLQAEEYKRERMLEAQKLKMESILTAAKVKMEEQERTAKELEVTLKEKESQLAQQIEISSMQKIVSTEMEVCPVVGEVQPRGTDQASTDLGKVQNQLIESYHAIKDEMYLRCSLQRQAPTHHCPFTHYTIRDSGGIDCQGKNNISPYFRLPQIGSHSASYTAQTKRNTDRVPSAPSAINFRSSDACADEEIPEC</sequence>
<keyword evidence="4" id="KW-1185">Reference proteome</keyword>
<reference evidence="3 4" key="1">
    <citation type="journal article" date="2018" name="Nat. Ecol. Evol.">
        <title>Shark genomes provide insights into elasmobranch evolution and the origin of vertebrates.</title>
        <authorList>
            <person name="Hara Y"/>
            <person name="Yamaguchi K"/>
            <person name="Onimaru K"/>
            <person name="Kadota M"/>
            <person name="Koyanagi M"/>
            <person name="Keeley SD"/>
            <person name="Tatsumi K"/>
            <person name="Tanaka K"/>
            <person name="Motone F"/>
            <person name="Kageyama Y"/>
            <person name="Nozu R"/>
            <person name="Adachi N"/>
            <person name="Nishimura O"/>
            <person name="Nakagawa R"/>
            <person name="Tanegashima C"/>
            <person name="Kiyatake I"/>
            <person name="Matsumoto R"/>
            <person name="Murakumo K"/>
            <person name="Nishida K"/>
            <person name="Terakita A"/>
            <person name="Kuratani S"/>
            <person name="Sato K"/>
            <person name="Hyodo S Kuraku.S."/>
        </authorList>
    </citation>
    <scope>NUCLEOTIDE SEQUENCE [LARGE SCALE GENOMIC DNA]</scope>
</reference>
<dbReference type="OrthoDB" id="10027521at2759"/>
<dbReference type="InterPro" id="IPR040119">
    <property type="entry name" value="C10orf67-like"/>
</dbReference>
<name>A0A401PGY0_SCYTO</name>
<dbReference type="OMA" id="HINKNWE"/>
<dbReference type="AlphaFoldDB" id="A0A401PGY0"/>
<dbReference type="Proteomes" id="UP000288216">
    <property type="component" value="Unassembled WGS sequence"/>
</dbReference>
<dbReference type="InterPro" id="IPR031651">
    <property type="entry name" value="DUF4709"/>
</dbReference>
<gene>
    <name evidence="3" type="ORF">scyTo_0006261</name>
</gene>
<protein>
    <recommendedName>
        <fullName evidence="2">DUF4709 domain-containing protein</fullName>
    </recommendedName>
</protein>
<organism evidence="3 4">
    <name type="scientific">Scyliorhinus torazame</name>
    <name type="common">Cloudy catshark</name>
    <name type="synonym">Catulus torazame</name>
    <dbReference type="NCBI Taxonomy" id="75743"/>
    <lineage>
        <taxon>Eukaryota</taxon>
        <taxon>Metazoa</taxon>
        <taxon>Chordata</taxon>
        <taxon>Craniata</taxon>
        <taxon>Vertebrata</taxon>
        <taxon>Chondrichthyes</taxon>
        <taxon>Elasmobranchii</taxon>
        <taxon>Galeomorphii</taxon>
        <taxon>Galeoidea</taxon>
        <taxon>Carcharhiniformes</taxon>
        <taxon>Scyliorhinidae</taxon>
        <taxon>Scyliorhinus</taxon>
    </lineage>
</organism>